<proteinExistence type="predicted"/>
<comment type="caution">
    <text evidence="1">The sequence shown here is derived from an EMBL/GenBank/DDBJ whole genome shotgun (WGS) entry which is preliminary data.</text>
</comment>
<dbReference type="Proteomes" id="UP001356427">
    <property type="component" value="Unassembled WGS sequence"/>
</dbReference>
<evidence type="ECO:0000313" key="2">
    <source>
        <dbReference type="Proteomes" id="UP001356427"/>
    </source>
</evidence>
<gene>
    <name evidence="1" type="ORF">J4Q44_G00085910</name>
</gene>
<accession>A0AAN8LZ76</accession>
<sequence length="97" mass="10484">MVCGKRPTTAYFPTVDSHKALPTTPNERAIHFNHKTSAAQINQVDGDGLCASILLACLFCQPWDCLLATGKDAMPVPRPCAPQCAAVSLIPWSLCWT</sequence>
<keyword evidence="2" id="KW-1185">Reference proteome</keyword>
<protein>
    <submittedName>
        <fullName evidence="1">Uncharacterized protein</fullName>
    </submittedName>
</protein>
<organism evidence="1 2">
    <name type="scientific">Coregonus suidteri</name>
    <dbReference type="NCBI Taxonomy" id="861788"/>
    <lineage>
        <taxon>Eukaryota</taxon>
        <taxon>Metazoa</taxon>
        <taxon>Chordata</taxon>
        <taxon>Craniata</taxon>
        <taxon>Vertebrata</taxon>
        <taxon>Euteleostomi</taxon>
        <taxon>Actinopterygii</taxon>
        <taxon>Neopterygii</taxon>
        <taxon>Teleostei</taxon>
        <taxon>Protacanthopterygii</taxon>
        <taxon>Salmoniformes</taxon>
        <taxon>Salmonidae</taxon>
        <taxon>Coregoninae</taxon>
        <taxon>Coregonus</taxon>
    </lineage>
</organism>
<reference evidence="1 2" key="1">
    <citation type="submission" date="2021-04" db="EMBL/GenBank/DDBJ databases">
        <authorList>
            <person name="De Guttry C."/>
            <person name="Zahm M."/>
            <person name="Klopp C."/>
            <person name="Cabau C."/>
            <person name="Louis A."/>
            <person name="Berthelot C."/>
            <person name="Parey E."/>
            <person name="Roest Crollius H."/>
            <person name="Montfort J."/>
            <person name="Robinson-Rechavi M."/>
            <person name="Bucao C."/>
            <person name="Bouchez O."/>
            <person name="Gislard M."/>
            <person name="Lluch J."/>
            <person name="Milhes M."/>
            <person name="Lampietro C."/>
            <person name="Lopez Roques C."/>
            <person name="Donnadieu C."/>
            <person name="Braasch I."/>
            <person name="Desvignes T."/>
            <person name="Postlethwait J."/>
            <person name="Bobe J."/>
            <person name="Wedekind C."/>
            <person name="Guiguen Y."/>
        </authorList>
    </citation>
    <scope>NUCLEOTIDE SEQUENCE [LARGE SCALE GENOMIC DNA]</scope>
    <source>
        <strain evidence="1">Cs_M1</strain>
        <tissue evidence="1">Blood</tissue>
    </source>
</reference>
<evidence type="ECO:0000313" key="1">
    <source>
        <dbReference type="EMBL" id="KAK6321615.1"/>
    </source>
</evidence>
<name>A0AAN8LZ76_9TELE</name>
<dbReference type="EMBL" id="JAGTTL010000006">
    <property type="protein sequence ID" value="KAK6321615.1"/>
    <property type="molecule type" value="Genomic_DNA"/>
</dbReference>
<dbReference type="AlphaFoldDB" id="A0AAN8LZ76"/>